<dbReference type="SUPFAM" id="SSF161098">
    <property type="entry name" value="MetI-like"/>
    <property type="match status" value="1"/>
</dbReference>
<evidence type="ECO:0000259" key="8">
    <source>
        <dbReference type="PROSITE" id="PS50928"/>
    </source>
</evidence>
<organism evidence="9">
    <name type="scientific">Leptotrichia mesophila</name>
    <dbReference type="NCBI Taxonomy" id="3239303"/>
    <lineage>
        <taxon>Bacteria</taxon>
        <taxon>Fusobacteriati</taxon>
        <taxon>Fusobacteriota</taxon>
        <taxon>Fusobacteriia</taxon>
        <taxon>Fusobacteriales</taxon>
        <taxon>Leptotrichiaceae</taxon>
        <taxon>Leptotrichia</taxon>
    </lineage>
</organism>
<name>A0AB39VAG4_9FUSO</name>
<evidence type="ECO:0000256" key="7">
    <source>
        <dbReference type="RuleBase" id="RU363032"/>
    </source>
</evidence>
<dbReference type="KEGG" id="lmes:AB8B23_01195"/>
<dbReference type="Pfam" id="PF00528">
    <property type="entry name" value="BPD_transp_1"/>
    <property type="match status" value="1"/>
</dbReference>
<feature type="transmembrane region" description="Helical" evidence="7">
    <location>
        <begin position="93"/>
        <end position="117"/>
    </location>
</feature>
<keyword evidence="4 7" id="KW-0812">Transmembrane</keyword>
<dbReference type="EMBL" id="CP165646">
    <property type="protein sequence ID" value="XDU64821.1"/>
    <property type="molecule type" value="Genomic_DNA"/>
</dbReference>
<dbReference type="PANTHER" id="PTHR30151">
    <property type="entry name" value="ALKANE SULFONATE ABC TRANSPORTER-RELATED, MEMBRANE SUBUNIT"/>
    <property type="match status" value="1"/>
</dbReference>
<dbReference type="GO" id="GO:0005886">
    <property type="term" value="C:plasma membrane"/>
    <property type="evidence" value="ECO:0007669"/>
    <property type="project" value="UniProtKB-SubCell"/>
</dbReference>
<feature type="transmembrane region" description="Helical" evidence="7">
    <location>
        <begin position="123"/>
        <end position="141"/>
    </location>
</feature>
<comment type="subcellular location">
    <subcellularLocation>
        <location evidence="1 7">Cell membrane</location>
        <topology evidence="1 7">Multi-pass membrane protein</topology>
    </subcellularLocation>
</comment>
<sequence length="258" mass="29647">MTKNKIRLFSLTQIFAVIFWLIVWFVTSRIINQELILSSPLEVLRKIEEYIKEADFWKTVLYSFTKISSGFLLAILLGTVLAVLSYRYEIVKILLNPLITVIKSVTVASLIILFLVWFQPERLSIIISIFMAFPIIYTNVLKGLQEVDKNLLEMAKIFRITILKKIVYIYVSQVMPYFESAGTSALGLAWKAGIAAEVIGLPKGSIGESLYESKIYLNTENLFSWTIVIIILGYISEKIFLYIIRYCIAKIMGDTYEY</sequence>
<feature type="transmembrane region" description="Helical" evidence="7">
    <location>
        <begin position="67"/>
        <end position="86"/>
    </location>
</feature>
<evidence type="ECO:0000256" key="4">
    <source>
        <dbReference type="ARBA" id="ARBA00022692"/>
    </source>
</evidence>
<protein>
    <submittedName>
        <fullName evidence="9">ABC transporter permease</fullName>
    </submittedName>
</protein>
<keyword evidence="5 7" id="KW-1133">Transmembrane helix</keyword>
<proteinExistence type="inferred from homology"/>
<dbReference type="PANTHER" id="PTHR30151:SF0">
    <property type="entry name" value="ABC TRANSPORTER PERMEASE PROTEIN MJ0413-RELATED"/>
    <property type="match status" value="1"/>
</dbReference>
<dbReference type="Gene3D" id="1.10.3720.10">
    <property type="entry name" value="MetI-like"/>
    <property type="match status" value="1"/>
</dbReference>
<accession>A0AB39VAG4</accession>
<dbReference type="InterPro" id="IPR000515">
    <property type="entry name" value="MetI-like"/>
</dbReference>
<keyword evidence="3" id="KW-1003">Cell membrane</keyword>
<dbReference type="RefSeq" id="WP_369713076.1">
    <property type="nucleotide sequence ID" value="NZ_CP165646.1"/>
</dbReference>
<feature type="transmembrane region" description="Helical" evidence="7">
    <location>
        <begin position="222"/>
        <end position="244"/>
    </location>
</feature>
<comment type="similarity">
    <text evidence="7">Belongs to the binding-protein-dependent transport system permease family.</text>
</comment>
<evidence type="ECO:0000256" key="5">
    <source>
        <dbReference type="ARBA" id="ARBA00022989"/>
    </source>
</evidence>
<reference evidence="9" key="1">
    <citation type="submission" date="2024-07" db="EMBL/GenBank/DDBJ databases">
        <authorList>
            <person name="Li X.-J."/>
            <person name="Wang X."/>
        </authorList>
    </citation>
    <scope>NUCLEOTIDE SEQUENCE</scope>
    <source>
        <strain evidence="9">HSP-342</strain>
    </source>
</reference>
<evidence type="ECO:0000256" key="1">
    <source>
        <dbReference type="ARBA" id="ARBA00004651"/>
    </source>
</evidence>
<evidence type="ECO:0000256" key="3">
    <source>
        <dbReference type="ARBA" id="ARBA00022475"/>
    </source>
</evidence>
<evidence type="ECO:0000256" key="6">
    <source>
        <dbReference type="ARBA" id="ARBA00023136"/>
    </source>
</evidence>
<gene>
    <name evidence="9" type="ORF">AB8B23_01195</name>
</gene>
<keyword evidence="6 7" id="KW-0472">Membrane</keyword>
<evidence type="ECO:0000313" key="9">
    <source>
        <dbReference type="EMBL" id="XDU64821.1"/>
    </source>
</evidence>
<dbReference type="GO" id="GO:0055085">
    <property type="term" value="P:transmembrane transport"/>
    <property type="evidence" value="ECO:0007669"/>
    <property type="project" value="InterPro"/>
</dbReference>
<dbReference type="CDD" id="cd06261">
    <property type="entry name" value="TM_PBP2"/>
    <property type="match status" value="1"/>
</dbReference>
<dbReference type="PROSITE" id="PS50928">
    <property type="entry name" value="ABC_TM1"/>
    <property type="match status" value="1"/>
</dbReference>
<feature type="transmembrane region" description="Helical" evidence="7">
    <location>
        <begin position="162"/>
        <end position="178"/>
    </location>
</feature>
<feature type="domain" description="ABC transmembrane type-1" evidence="8">
    <location>
        <begin position="56"/>
        <end position="240"/>
    </location>
</feature>
<dbReference type="AlphaFoldDB" id="A0AB39VAG4"/>
<feature type="transmembrane region" description="Helical" evidence="7">
    <location>
        <begin position="12"/>
        <end position="31"/>
    </location>
</feature>
<keyword evidence="2 7" id="KW-0813">Transport</keyword>
<evidence type="ECO:0000256" key="2">
    <source>
        <dbReference type="ARBA" id="ARBA00022448"/>
    </source>
</evidence>
<dbReference type="InterPro" id="IPR035906">
    <property type="entry name" value="MetI-like_sf"/>
</dbReference>